<feature type="transmembrane region" description="Helical" evidence="1">
    <location>
        <begin position="58"/>
        <end position="80"/>
    </location>
</feature>
<keyword evidence="1" id="KW-0812">Transmembrane</keyword>
<dbReference type="AlphaFoldDB" id="A0A919JQX2"/>
<accession>A0A919JQX2</accession>
<dbReference type="RefSeq" id="WP_203776662.1">
    <property type="nucleotide sequence ID" value="NZ_BAAAYJ010000021.1"/>
</dbReference>
<dbReference type="InterPro" id="IPR025698">
    <property type="entry name" value="2TM_dom"/>
</dbReference>
<name>A0A919JQX2_9ACTN</name>
<evidence type="ECO:0000313" key="4">
    <source>
        <dbReference type="Proteomes" id="UP000647172"/>
    </source>
</evidence>
<dbReference type="EMBL" id="BOMQ01000095">
    <property type="protein sequence ID" value="GIE54128.1"/>
    <property type="molecule type" value="Genomic_DNA"/>
</dbReference>
<evidence type="ECO:0000256" key="1">
    <source>
        <dbReference type="SAM" id="Phobius"/>
    </source>
</evidence>
<evidence type="ECO:0000313" key="3">
    <source>
        <dbReference type="EMBL" id="GIE54128.1"/>
    </source>
</evidence>
<protein>
    <recommendedName>
        <fullName evidence="2">2TM domain-containing protein</fullName>
    </recommendedName>
</protein>
<organism evidence="3 4">
    <name type="scientific">Actinoplanes nipponensis</name>
    <dbReference type="NCBI Taxonomy" id="135950"/>
    <lineage>
        <taxon>Bacteria</taxon>
        <taxon>Bacillati</taxon>
        <taxon>Actinomycetota</taxon>
        <taxon>Actinomycetes</taxon>
        <taxon>Micromonosporales</taxon>
        <taxon>Micromonosporaceae</taxon>
        <taxon>Actinoplanes</taxon>
    </lineage>
</organism>
<gene>
    <name evidence="3" type="ORF">Ani05nite_76620</name>
</gene>
<dbReference type="Pfam" id="PF13239">
    <property type="entry name" value="2TM"/>
    <property type="match status" value="1"/>
</dbReference>
<comment type="caution">
    <text evidence="3">The sequence shown here is derived from an EMBL/GenBank/DDBJ whole genome shotgun (WGS) entry which is preliminary data.</text>
</comment>
<dbReference type="Proteomes" id="UP000647172">
    <property type="component" value="Unassembled WGS sequence"/>
</dbReference>
<reference evidence="3" key="1">
    <citation type="submission" date="2021-01" db="EMBL/GenBank/DDBJ databases">
        <title>Whole genome shotgun sequence of Actinoplanes nipponensis NBRC 14063.</title>
        <authorList>
            <person name="Komaki H."/>
            <person name="Tamura T."/>
        </authorList>
    </citation>
    <scope>NUCLEOTIDE SEQUENCE</scope>
    <source>
        <strain evidence="3">NBRC 14063</strain>
    </source>
</reference>
<keyword evidence="4" id="KW-1185">Reference proteome</keyword>
<evidence type="ECO:0000259" key="2">
    <source>
        <dbReference type="Pfam" id="PF13239"/>
    </source>
</evidence>
<feature type="domain" description="2TM" evidence="2">
    <location>
        <begin position="22"/>
        <end position="93"/>
    </location>
</feature>
<proteinExistence type="predicted"/>
<keyword evidence="1" id="KW-1133">Transmembrane helix</keyword>
<sequence>MRTYHPDGVTPQDDEDGLRQFAVDQLRKKRDLQAHLLAYLLVNAFLTTVWFLTDAGGFFWPVFPLFGWGIGVAFHIWDVYAPAEPAESRIQEEMKRLQHH</sequence>
<keyword evidence="1" id="KW-0472">Membrane</keyword>
<feature type="transmembrane region" description="Helical" evidence="1">
    <location>
        <begin position="36"/>
        <end position="52"/>
    </location>
</feature>